<dbReference type="Gene3D" id="3.30.420.10">
    <property type="entry name" value="Ribonuclease H-like superfamily/Ribonuclease H"/>
    <property type="match status" value="1"/>
</dbReference>
<dbReference type="InterPro" id="IPR036397">
    <property type="entry name" value="RNaseH_sf"/>
</dbReference>
<dbReference type="RefSeq" id="WP_108029577.1">
    <property type="nucleotide sequence ID" value="NZ_PYUE01000001.1"/>
</dbReference>
<comment type="caution">
    <text evidence="3">The sequence shown here is derived from an EMBL/GenBank/DDBJ whole genome shotgun (WGS) entry which is preliminary data.</text>
</comment>
<evidence type="ECO:0000313" key="4">
    <source>
        <dbReference type="Proteomes" id="UP000308330"/>
    </source>
</evidence>
<dbReference type="InterPro" id="IPR009057">
    <property type="entry name" value="Homeodomain-like_sf"/>
</dbReference>
<dbReference type="PANTHER" id="PTHR46889">
    <property type="entry name" value="TRANSPOSASE INSF FOR INSERTION SEQUENCE IS3B-RELATED"/>
    <property type="match status" value="1"/>
</dbReference>
<sequence length="383" mass="44267">MGTRVSYPYEVKMKAIKMRLAGVPVKQILLELNIRHKTQVETWVRWYRNGEVNRLKQPVGKQYIFNKGPEPDNEQMKLALENRYLKQQIEVPKKVRRIGEEVVGEVAVQLVASLRSMMSVKDICKHFGIARSTYYRWKQASTDARSRQAIERRIGELCRANKFRYGYRKITALLLQEMCVNHKVVQRIMQKYGWQCRVKVKKRKRTGQPYAIAANLLNRDFEATAPLQKLVTDITYLPFGQKQLYLSSIQDLYNGEIIAYSIGDCQDTDFVLDTLAQLHHLPEGCTLHSDQGAVYTSYDYQQAVKAKGITMSMSRKGTPADNAPIESFHSVLKSETFYLDNLNSTTTAIVEQTVKDYINYYNNNRIQTKLNNQSPVQYRQLVG</sequence>
<dbReference type="Pfam" id="PF00665">
    <property type="entry name" value="rve"/>
    <property type="match status" value="1"/>
</dbReference>
<feature type="domain" description="Integrase catalytic" evidence="2">
    <location>
        <begin position="222"/>
        <end position="383"/>
    </location>
</feature>
<evidence type="ECO:0000259" key="2">
    <source>
        <dbReference type="PROSITE" id="PS50994"/>
    </source>
</evidence>
<dbReference type="Pfam" id="PF13384">
    <property type="entry name" value="HTH_23"/>
    <property type="match status" value="1"/>
</dbReference>
<reference evidence="3 4" key="1">
    <citation type="submission" date="2019-04" db="EMBL/GenBank/DDBJ databases">
        <title>Lysinibacillus genome sequencing.</title>
        <authorList>
            <person name="Dunlap C."/>
        </authorList>
    </citation>
    <scope>NUCLEOTIDE SEQUENCE [LARGE SCALE GENOMIC DNA]</scope>
    <source>
        <strain evidence="3 4">KCTC 33042</strain>
    </source>
</reference>
<keyword evidence="4" id="KW-1185">Reference proteome</keyword>
<name>A0ABY2SY71_9BACI</name>
<dbReference type="InterPro" id="IPR001584">
    <property type="entry name" value="Integrase_cat-core"/>
</dbReference>
<protein>
    <submittedName>
        <fullName evidence="3">IS3 family transposase</fullName>
    </submittedName>
</protein>
<dbReference type="PROSITE" id="PS50994">
    <property type="entry name" value="INTEGRASE"/>
    <property type="match status" value="1"/>
</dbReference>
<evidence type="ECO:0000256" key="1">
    <source>
        <dbReference type="ARBA" id="ARBA00002286"/>
    </source>
</evidence>
<evidence type="ECO:0000313" key="3">
    <source>
        <dbReference type="EMBL" id="TKI48241.1"/>
    </source>
</evidence>
<dbReference type="PANTHER" id="PTHR46889:SF4">
    <property type="entry name" value="TRANSPOSASE INSO FOR INSERTION SEQUENCE ELEMENT IS911B-RELATED"/>
    <property type="match status" value="1"/>
</dbReference>
<dbReference type="Proteomes" id="UP000308330">
    <property type="component" value="Unassembled WGS sequence"/>
</dbReference>
<accession>A0ABY2SY71</accession>
<dbReference type="NCBIfam" id="NF033516">
    <property type="entry name" value="transpos_IS3"/>
    <property type="match status" value="1"/>
</dbReference>
<dbReference type="SUPFAM" id="SSF53098">
    <property type="entry name" value="Ribonuclease H-like"/>
    <property type="match status" value="1"/>
</dbReference>
<dbReference type="InterPro" id="IPR050900">
    <property type="entry name" value="Transposase_IS3/IS150/IS904"/>
</dbReference>
<dbReference type="InterPro" id="IPR025948">
    <property type="entry name" value="HTH-like_dom"/>
</dbReference>
<organism evidence="3 4">
    <name type="scientific">Lysinibacillus tabacifolii</name>
    <dbReference type="NCBI Taxonomy" id="1173107"/>
    <lineage>
        <taxon>Bacteria</taxon>
        <taxon>Bacillati</taxon>
        <taxon>Bacillota</taxon>
        <taxon>Bacilli</taxon>
        <taxon>Bacillales</taxon>
        <taxon>Bacillaceae</taxon>
        <taxon>Lysinibacillus</taxon>
    </lineage>
</organism>
<dbReference type="InterPro" id="IPR048020">
    <property type="entry name" value="Transpos_IS3"/>
</dbReference>
<dbReference type="InterPro" id="IPR012337">
    <property type="entry name" value="RNaseH-like_sf"/>
</dbReference>
<dbReference type="EMBL" id="SZPT01000002">
    <property type="protein sequence ID" value="TKI48241.1"/>
    <property type="molecule type" value="Genomic_DNA"/>
</dbReference>
<proteinExistence type="predicted"/>
<gene>
    <name evidence="3" type="ORF">FC748_11475</name>
</gene>
<comment type="function">
    <text evidence="1">Involved in the transposition of the insertion sequence.</text>
</comment>
<dbReference type="Pfam" id="PF13276">
    <property type="entry name" value="HTH_21"/>
    <property type="match status" value="1"/>
</dbReference>
<dbReference type="Pfam" id="PF13333">
    <property type="entry name" value="rve_2"/>
    <property type="match status" value="1"/>
</dbReference>
<dbReference type="SUPFAM" id="SSF46689">
    <property type="entry name" value="Homeodomain-like"/>
    <property type="match status" value="1"/>
</dbReference>